<name>A0A1Y0IF00_9GAMM</name>
<dbReference type="Pfam" id="PF00583">
    <property type="entry name" value="Acetyltransf_1"/>
    <property type="match status" value="1"/>
</dbReference>
<dbReference type="RefSeq" id="WP_198343041.1">
    <property type="nucleotide sequence ID" value="NZ_CP021425.1"/>
</dbReference>
<accession>A0A1Y0IF00</accession>
<evidence type="ECO:0000313" key="4">
    <source>
        <dbReference type="EMBL" id="ARU57953.1"/>
    </source>
</evidence>
<dbReference type="KEGG" id="ome:OLMES_3934"/>
<evidence type="ECO:0000259" key="3">
    <source>
        <dbReference type="PROSITE" id="PS51186"/>
    </source>
</evidence>
<reference evidence="4 5" key="1">
    <citation type="submission" date="2017-05" db="EMBL/GenBank/DDBJ databases">
        <title>Genomic insights into alkan degradation activity of Oleiphilus messinensis.</title>
        <authorList>
            <person name="Kozyavkin S.A."/>
            <person name="Slesarev A.I."/>
            <person name="Golyshin P.N."/>
            <person name="Korzhenkov A."/>
            <person name="Golyshina O.N."/>
            <person name="Toshchakov S.V."/>
        </authorList>
    </citation>
    <scope>NUCLEOTIDE SEQUENCE [LARGE SCALE GENOMIC DNA]</scope>
    <source>
        <strain evidence="4 5">ME102</strain>
    </source>
</reference>
<dbReference type="InterPro" id="IPR000182">
    <property type="entry name" value="GNAT_dom"/>
</dbReference>
<evidence type="ECO:0000313" key="5">
    <source>
        <dbReference type="Proteomes" id="UP000196027"/>
    </source>
</evidence>
<keyword evidence="5" id="KW-1185">Reference proteome</keyword>
<protein>
    <submittedName>
        <fullName evidence="4">Pectic acid lyase</fullName>
    </submittedName>
</protein>
<dbReference type="EMBL" id="CP021425">
    <property type="protein sequence ID" value="ARU57953.1"/>
    <property type="molecule type" value="Genomic_DNA"/>
</dbReference>
<dbReference type="InterPro" id="IPR016181">
    <property type="entry name" value="Acyl_CoA_acyltransferase"/>
</dbReference>
<dbReference type="InterPro" id="IPR021770">
    <property type="entry name" value="DUF3335"/>
</dbReference>
<gene>
    <name evidence="4" type="ORF">OLMES_3934</name>
</gene>
<evidence type="ECO:0000256" key="2">
    <source>
        <dbReference type="ARBA" id="ARBA00023315"/>
    </source>
</evidence>
<dbReference type="Proteomes" id="UP000196027">
    <property type="component" value="Chromosome"/>
</dbReference>
<dbReference type="Gene3D" id="3.90.70.10">
    <property type="entry name" value="Cysteine proteinases"/>
    <property type="match status" value="1"/>
</dbReference>
<dbReference type="GO" id="GO:0016829">
    <property type="term" value="F:lyase activity"/>
    <property type="evidence" value="ECO:0007669"/>
    <property type="project" value="UniProtKB-KW"/>
</dbReference>
<dbReference type="InterPro" id="IPR050680">
    <property type="entry name" value="YpeA/RimI_acetyltransf"/>
</dbReference>
<dbReference type="CDD" id="cd04301">
    <property type="entry name" value="NAT_SF"/>
    <property type="match status" value="1"/>
</dbReference>
<organism evidence="4 5">
    <name type="scientific">Oleiphilus messinensis</name>
    <dbReference type="NCBI Taxonomy" id="141451"/>
    <lineage>
        <taxon>Bacteria</taxon>
        <taxon>Pseudomonadati</taxon>
        <taxon>Pseudomonadota</taxon>
        <taxon>Gammaproteobacteria</taxon>
        <taxon>Oceanospirillales</taxon>
        <taxon>Oleiphilaceae</taxon>
        <taxon>Oleiphilus</taxon>
    </lineage>
</organism>
<dbReference type="PANTHER" id="PTHR43420">
    <property type="entry name" value="ACETYLTRANSFERASE"/>
    <property type="match status" value="1"/>
</dbReference>
<keyword evidence="4" id="KW-0456">Lyase</keyword>
<evidence type="ECO:0000256" key="1">
    <source>
        <dbReference type="ARBA" id="ARBA00022679"/>
    </source>
</evidence>
<dbReference type="PROSITE" id="PS51186">
    <property type="entry name" value="GNAT"/>
    <property type="match status" value="1"/>
</dbReference>
<dbReference type="Gene3D" id="3.40.630.30">
    <property type="match status" value="1"/>
</dbReference>
<dbReference type="Pfam" id="PF11814">
    <property type="entry name" value="DUF3335"/>
    <property type="match status" value="1"/>
</dbReference>
<dbReference type="AlphaFoldDB" id="A0A1Y0IF00"/>
<dbReference type="GO" id="GO:0016747">
    <property type="term" value="F:acyltransferase activity, transferring groups other than amino-acyl groups"/>
    <property type="evidence" value="ECO:0007669"/>
    <property type="project" value="InterPro"/>
</dbReference>
<sequence length="355" mass="40423">MKDVPQLTQLEERTFDSDRLSQRRFKHWVKAENRIFMVVQQGESLVGYGLVLLNRGTRLARLYSIAVDQATKGQGVGRQLLNALEHQAVNAKRLYMRLEVASNNQPAIHLYESNGYILFGCKHDYYENHQDALRMQKRIRYLAENHIQRETIWYKQTTEFTCGPAALLMALSSLKPKLELTQELELDIWREATTIFMTSGHGGCHPIGLALSAQQLGAHPEVFINQSGPLFVNGVRSTAKKEVIAVVDRQFHEKAQVKGVNINHQEVTQEQIANWLSQGCAIIILISTYRIDGKKAPHWVTISGIDDQCIYVHDPDPPSEKYSSIDCQYIPIAREDFEKMSAFGSEKLRTCVVIR</sequence>
<keyword evidence="1" id="KW-0808">Transferase</keyword>
<proteinExistence type="predicted"/>
<keyword evidence="2" id="KW-0012">Acyltransferase</keyword>
<feature type="domain" description="N-acetyltransferase" evidence="3">
    <location>
        <begin position="1"/>
        <end position="140"/>
    </location>
</feature>
<dbReference type="SUPFAM" id="SSF55729">
    <property type="entry name" value="Acyl-CoA N-acyltransferases (Nat)"/>
    <property type="match status" value="1"/>
</dbReference>